<dbReference type="CDD" id="cd07503">
    <property type="entry name" value="HAD_HisB-N"/>
    <property type="match status" value="1"/>
</dbReference>
<proteinExistence type="inferred from homology"/>
<dbReference type="Pfam" id="PF00483">
    <property type="entry name" value="NTP_transferase"/>
    <property type="match status" value="1"/>
</dbReference>
<dbReference type="InterPro" id="IPR006549">
    <property type="entry name" value="HAD-SF_hydro_IIIA"/>
</dbReference>
<gene>
    <name evidence="9" type="ORF">GGD46_004014</name>
</gene>
<evidence type="ECO:0000256" key="7">
    <source>
        <dbReference type="ARBA" id="ARBA00031828"/>
    </source>
</evidence>
<dbReference type="AlphaFoldDB" id="A0A7X0MF39"/>
<evidence type="ECO:0000313" key="10">
    <source>
        <dbReference type="Proteomes" id="UP000565576"/>
    </source>
</evidence>
<dbReference type="InterPro" id="IPR036412">
    <property type="entry name" value="HAD-like_sf"/>
</dbReference>
<evidence type="ECO:0000256" key="2">
    <source>
        <dbReference type="ARBA" id="ARBA00005628"/>
    </source>
</evidence>
<protein>
    <recommendedName>
        <fullName evidence="7">D,D-heptose 1,7-bisphosphate phosphatase</fullName>
    </recommendedName>
</protein>
<feature type="domain" description="Nucleotidyl transferase" evidence="8">
    <location>
        <begin position="21"/>
        <end position="244"/>
    </location>
</feature>
<organism evidence="9 10">
    <name type="scientific">Rhizobium lusitanum</name>
    <dbReference type="NCBI Taxonomy" id="293958"/>
    <lineage>
        <taxon>Bacteria</taxon>
        <taxon>Pseudomonadati</taxon>
        <taxon>Pseudomonadota</taxon>
        <taxon>Alphaproteobacteria</taxon>
        <taxon>Hyphomicrobiales</taxon>
        <taxon>Rhizobiaceae</taxon>
        <taxon>Rhizobium/Agrobacterium group</taxon>
        <taxon>Rhizobium</taxon>
    </lineage>
</organism>
<evidence type="ECO:0000256" key="6">
    <source>
        <dbReference type="ARBA" id="ARBA00023277"/>
    </source>
</evidence>
<keyword evidence="4" id="KW-0479">Metal-binding</keyword>
<dbReference type="Proteomes" id="UP000565576">
    <property type="component" value="Unassembled WGS sequence"/>
</dbReference>
<evidence type="ECO:0000256" key="5">
    <source>
        <dbReference type="ARBA" id="ARBA00022801"/>
    </source>
</evidence>
<dbReference type="EMBL" id="JACHBG010000009">
    <property type="protein sequence ID" value="MBB6486715.1"/>
    <property type="molecule type" value="Genomic_DNA"/>
</dbReference>
<reference evidence="9 10" key="1">
    <citation type="submission" date="2020-08" db="EMBL/GenBank/DDBJ databases">
        <title>Genomic Encyclopedia of Type Strains, Phase IV (KMG-V): Genome sequencing to study the core and pangenomes of soil and plant-associated prokaryotes.</title>
        <authorList>
            <person name="Whitman W."/>
        </authorList>
    </citation>
    <scope>NUCLEOTIDE SEQUENCE [LARGE SCALE GENOMIC DNA]</scope>
    <source>
        <strain evidence="9 10">SEMIA 4060</strain>
    </source>
</reference>
<dbReference type="InterPro" id="IPR005835">
    <property type="entry name" value="NTP_transferase_dom"/>
</dbReference>
<keyword evidence="5 9" id="KW-0378">Hydrolase</keyword>
<evidence type="ECO:0000256" key="4">
    <source>
        <dbReference type="ARBA" id="ARBA00022723"/>
    </source>
</evidence>
<dbReference type="InterPro" id="IPR023214">
    <property type="entry name" value="HAD_sf"/>
</dbReference>
<keyword evidence="6" id="KW-0119">Carbohydrate metabolism</keyword>
<dbReference type="GO" id="GO:0005737">
    <property type="term" value="C:cytoplasm"/>
    <property type="evidence" value="ECO:0007669"/>
    <property type="project" value="UniProtKB-SubCell"/>
</dbReference>
<dbReference type="NCBIfam" id="TIGR01656">
    <property type="entry name" value="Histidinol-ppas"/>
    <property type="match status" value="1"/>
</dbReference>
<dbReference type="InterPro" id="IPR004446">
    <property type="entry name" value="Heptose_bisP_phosphatase"/>
</dbReference>
<keyword evidence="3" id="KW-0963">Cytoplasm</keyword>
<dbReference type="Pfam" id="PF13242">
    <property type="entry name" value="Hydrolase_like"/>
    <property type="match status" value="1"/>
</dbReference>
<dbReference type="GO" id="GO:0005975">
    <property type="term" value="P:carbohydrate metabolic process"/>
    <property type="evidence" value="ECO:0007669"/>
    <property type="project" value="InterPro"/>
</dbReference>
<dbReference type="PANTHER" id="PTHR42891">
    <property type="entry name" value="D-GLYCERO-BETA-D-MANNO-HEPTOSE-1,7-BISPHOSPHATE 7-PHOSPHATASE"/>
    <property type="match status" value="1"/>
</dbReference>
<comment type="caution">
    <text evidence="9">The sequence shown here is derived from an EMBL/GenBank/DDBJ whole genome shotgun (WGS) entry which is preliminary data.</text>
</comment>
<dbReference type="SUPFAM" id="SSF56784">
    <property type="entry name" value="HAD-like"/>
    <property type="match status" value="1"/>
</dbReference>
<accession>A0A7X0MF39</accession>
<evidence type="ECO:0000259" key="8">
    <source>
        <dbReference type="Pfam" id="PF00483"/>
    </source>
</evidence>
<comment type="subcellular location">
    <subcellularLocation>
        <location evidence="1">Cytoplasm</location>
    </subcellularLocation>
</comment>
<dbReference type="GO" id="GO:0046872">
    <property type="term" value="F:metal ion binding"/>
    <property type="evidence" value="ECO:0007669"/>
    <property type="project" value="UniProtKB-KW"/>
</dbReference>
<dbReference type="InterPro" id="IPR029044">
    <property type="entry name" value="Nucleotide-diphossugar_trans"/>
</dbReference>
<evidence type="ECO:0000256" key="1">
    <source>
        <dbReference type="ARBA" id="ARBA00004496"/>
    </source>
</evidence>
<dbReference type="Gene3D" id="3.90.550.10">
    <property type="entry name" value="Spore Coat Polysaccharide Biosynthesis Protein SpsA, Chain A"/>
    <property type="match status" value="1"/>
</dbReference>
<sequence>MEANSLSDTSPDHWRPTRQLLILVGGKGTRLGTLTQNTPKPLMQIDENTVFLDHLIANFARQGFDDILLLAGHMAEQVSDRYDKRQILGASIRIVNEQQPAGTAGALAHASALLQDTFLLANGDTLFDVNVRHLEPVLAANSEAEGVIALRHVENAGRYGAVDIADGHVIAFREKDSHSTSGGLINAGIGLFRKSILSRITEIPSSLELDVYPRMVEENYLLGQEFSGYFIDIGLPETLEQARIDIPKLQKRPALFLDRDGVINEDRGYTFRVGDLKLIDGAIELIRLANDFGAFVIVVTNQAGVARGFYELSDVERFHREIENVLIRNGAFIDAFYVCPFHSEAIVPEYCHPDHPNRKPNPGMLIQALTDWPIDAAKSIMIGDKESDIIAAERAGIKALLFKGSSLADLRDFVSKQIARQ</sequence>
<dbReference type="NCBIfam" id="TIGR01662">
    <property type="entry name" value="HAD-SF-IIIA"/>
    <property type="match status" value="1"/>
</dbReference>
<dbReference type="RefSeq" id="WP_184706943.1">
    <property type="nucleotide sequence ID" value="NZ_JACHBG010000009.1"/>
</dbReference>
<evidence type="ECO:0000256" key="3">
    <source>
        <dbReference type="ARBA" id="ARBA00022490"/>
    </source>
</evidence>
<dbReference type="SUPFAM" id="SSF53448">
    <property type="entry name" value="Nucleotide-diphospho-sugar transferases"/>
    <property type="match status" value="1"/>
</dbReference>
<name>A0A7X0MF39_9HYPH</name>
<dbReference type="Gene3D" id="3.40.50.1000">
    <property type="entry name" value="HAD superfamily/HAD-like"/>
    <property type="match status" value="1"/>
</dbReference>
<dbReference type="InterPro" id="IPR006543">
    <property type="entry name" value="Histidinol-phos"/>
</dbReference>
<dbReference type="GO" id="GO:0016791">
    <property type="term" value="F:phosphatase activity"/>
    <property type="evidence" value="ECO:0007669"/>
    <property type="project" value="InterPro"/>
</dbReference>
<comment type="similarity">
    <text evidence="2">Belongs to the GmhB family.</text>
</comment>
<dbReference type="PANTHER" id="PTHR42891:SF1">
    <property type="entry name" value="D-GLYCERO-BETA-D-MANNO-HEPTOSE-1,7-BISPHOSPHATE 7-PHOSPHATASE"/>
    <property type="match status" value="1"/>
</dbReference>
<evidence type="ECO:0000313" key="9">
    <source>
        <dbReference type="EMBL" id="MBB6486715.1"/>
    </source>
</evidence>